<feature type="binding site" evidence="8">
    <location>
        <position position="7"/>
    </location>
    <ligand>
        <name>Mg(2+)</name>
        <dbReference type="ChEBI" id="CHEBI:18420"/>
    </ligand>
</feature>
<keyword evidence="6 8" id="KW-0460">Magnesium</keyword>
<keyword evidence="8" id="KW-0800">Toxin</keyword>
<evidence type="ECO:0000313" key="11">
    <source>
        <dbReference type="Proteomes" id="UP000500767"/>
    </source>
</evidence>
<gene>
    <name evidence="8 10" type="primary">vapC</name>
    <name evidence="10" type="ORF">HN018_17275</name>
</gene>
<dbReference type="EC" id="3.1.-.-" evidence="8"/>
<keyword evidence="4 8" id="KW-0479">Metal-binding</keyword>
<evidence type="ECO:0000256" key="7">
    <source>
        <dbReference type="ARBA" id="ARBA00038093"/>
    </source>
</evidence>
<name>A0A6M8HT93_9PROT</name>
<keyword evidence="3 8" id="KW-0540">Nuclease</keyword>
<dbReference type="GO" id="GO:0004540">
    <property type="term" value="F:RNA nuclease activity"/>
    <property type="evidence" value="ECO:0007669"/>
    <property type="project" value="InterPro"/>
</dbReference>
<keyword evidence="10" id="KW-0255">Endonuclease</keyword>
<dbReference type="GO" id="GO:0090729">
    <property type="term" value="F:toxin activity"/>
    <property type="evidence" value="ECO:0007669"/>
    <property type="project" value="UniProtKB-KW"/>
</dbReference>
<keyword evidence="11" id="KW-1185">Reference proteome</keyword>
<evidence type="ECO:0000256" key="1">
    <source>
        <dbReference type="ARBA" id="ARBA00001946"/>
    </source>
</evidence>
<evidence type="ECO:0000256" key="4">
    <source>
        <dbReference type="ARBA" id="ARBA00022723"/>
    </source>
</evidence>
<dbReference type="NCBIfam" id="NF010285">
    <property type="entry name" value="PRK13725.1"/>
    <property type="match status" value="1"/>
</dbReference>
<dbReference type="InterPro" id="IPR002716">
    <property type="entry name" value="PIN_dom"/>
</dbReference>
<proteinExistence type="inferred from homology"/>
<dbReference type="RefSeq" id="WP_171832920.1">
    <property type="nucleotide sequence ID" value="NZ_CP053708.1"/>
</dbReference>
<evidence type="ECO:0000256" key="3">
    <source>
        <dbReference type="ARBA" id="ARBA00022722"/>
    </source>
</evidence>
<dbReference type="GO" id="GO:0000287">
    <property type="term" value="F:magnesium ion binding"/>
    <property type="evidence" value="ECO:0007669"/>
    <property type="project" value="UniProtKB-UniRule"/>
</dbReference>
<dbReference type="Gene3D" id="3.40.50.1010">
    <property type="entry name" value="5'-nuclease"/>
    <property type="match status" value="1"/>
</dbReference>
<organism evidence="10 11">
    <name type="scientific">Lichenicola cladoniae</name>
    <dbReference type="NCBI Taxonomy" id="1484109"/>
    <lineage>
        <taxon>Bacteria</taxon>
        <taxon>Pseudomonadati</taxon>
        <taxon>Pseudomonadota</taxon>
        <taxon>Alphaproteobacteria</taxon>
        <taxon>Acetobacterales</taxon>
        <taxon>Acetobacteraceae</taxon>
        <taxon>Lichenicola</taxon>
    </lineage>
</organism>
<dbReference type="CDD" id="cd18745">
    <property type="entry name" value="PIN_VapC4-5_FitB-like"/>
    <property type="match status" value="1"/>
</dbReference>
<comment type="function">
    <text evidence="8">Toxic component of a toxin-antitoxin (TA) system. An RNase.</text>
</comment>
<evidence type="ECO:0000259" key="9">
    <source>
        <dbReference type="Pfam" id="PF01850"/>
    </source>
</evidence>
<evidence type="ECO:0000256" key="2">
    <source>
        <dbReference type="ARBA" id="ARBA00022649"/>
    </source>
</evidence>
<dbReference type="PANTHER" id="PTHR33653:SF1">
    <property type="entry name" value="RIBONUCLEASE VAPC2"/>
    <property type="match status" value="1"/>
</dbReference>
<sequence length="136" mass="15337">MLRYMLDTNLCIRVIRDRPAWLRPRFNAEAAGLCLSSVVLYELLYGAERSARPAETRQQVERFASRLTLLPFDDEAAAHSAIIRAELERQSHVIGPYDLMIAGHARSRGLVVVTGNLVEFQCVAGLRSEDWLHEAS</sequence>
<accession>A0A6M8HT93</accession>
<keyword evidence="5 8" id="KW-0378">Hydrolase</keyword>
<evidence type="ECO:0000256" key="5">
    <source>
        <dbReference type="ARBA" id="ARBA00022801"/>
    </source>
</evidence>
<feature type="domain" description="PIN" evidence="9">
    <location>
        <begin position="4"/>
        <end position="116"/>
    </location>
</feature>
<dbReference type="Pfam" id="PF01850">
    <property type="entry name" value="PIN"/>
    <property type="match status" value="1"/>
</dbReference>
<dbReference type="InterPro" id="IPR029060">
    <property type="entry name" value="PIN-like_dom_sf"/>
</dbReference>
<evidence type="ECO:0000256" key="6">
    <source>
        <dbReference type="ARBA" id="ARBA00022842"/>
    </source>
</evidence>
<protein>
    <recommendedName>
        <fullName evidence="8">Ribonuclease VapC</fullName>
        <shortName evidence="8">RNase VapC</shortName>
        <ecNumber evidence="8">3.1.-.-</ecNumber>
    </recommendedName>
    <alternativeName>
        <fullName evidence="8">Toxin VapC</fullName>
    </alternativeName>
</protein>
<dbReference type="InterPro" id="IPR022907">
    <property type="entry name" value="VapC_family"/>
</dbReference>
<dbReference type="SUPFAM" id="SSF88723">
    <property type="entry name" value="PIN domain-like"/>
    <property type="match status" value="1"/>
</dbReference>
<dbReference type="PANTHER" id="PTHR33653">
    <property type="entry name" value="RIBONUCLEASE VAPC2"/>
    <property type="match status" value="1"/>
</dbReference>
<dbReference type="GO" id="GO:0016787">
    <property type="term" value="F:hydrolase activity"/>
    <property type="evidence" value="ECO:0007669"/>
    <property type="project" value="UniProtKB-KW"/>
</dbReference>
<comment type="similarity">
    <text evidence="7 8">Belongs to the PINc/VapC protein family.</text>
</comment>
<evidence type="ECO:0000313" key="10">
    <source>
        <dbReference type="EMBL" id="QKE91552.1"/>
    </source>
</evidence>
<keyword evidence="2 8" id="KW-1277">Toxin-antitoxin system</keyword>
<dbReference type="HAMAP" id="MF_00265">
    <property type="entry name" value="VapC_Nob1"/>
    <property type="match status" value="1"/>
</dbReference>
<dbReference type="Proteomes" id="UP000500767">
    <property type="component" value="Chromosome"/>
</dbReference>
<dbReference type="InterPro" id="IPR050556">
    <property type="entry name" value="Type_II_TA_system_RNase"/>
</dbReference>
<reference evidence="10 11" key="1">
    <citation type="journal article" date="2014" name="World J. Microbiol. Biotechnol.">
        <title>Biodiversity and physiological characteristics of Antarctic and Arctic lichens-associated bacteria.</title>
        <authorList>
            <person name="Lee Y.M."/>
            <person name="Kim E.H."/>
            <person name="Lee H.K."/>
            <person name="Hong S.G."/>
        </authorList>
    </citation>
    <scope>NUCLEOTIDE SEQUENCE [LARGE SCALE GENOMIC DNA]</scope>
    <source>
        <strain evidence="10 11">PAMC 26569</strain>
    </source>
</reference>
<evidence type="ECO:0000256" key="8">
    <source>
        <dbReference type="HAMAP-Rule" id="MF_00265"/>
    </source>
</evidence>
<comment type="cofactor">
    <cofactor evidence="1 8">
        <name>Mg(2+)</name>
        <dbReference type="ChEBI" id="CHEBI:18420"/>
    </cofactor>
</comment>
<dbReference type="GO" id="GO:0004519">
    <property type="term" value="F:endonuclease activity"/>
    <property type="evidence" value="ECO:0007669"/>
    <property type="project" value="UniProtKB-KW"/>
</dbReference>
<dbReference type="EMBL" id="CP053708">
    <property type="protein sequence ID" value="QKE91552.1"/>
    <property type="molecule type" value="Genomic_DNA"/>
</dbReference>
<dbReference type="AlphaFoldDB" id="A0A6M8HT93"/>
<feature type="binding site" evidence="8">
    <location>
        <position position="98"/>
    </location>
    <ligand>
        <name>Mg(2+)</name>
        <dbReference type="ChEBI" id="CHEBI:18420"/>
    </ligand>
</feature>
<dbReference type="KEGG" id="lck:HN018_17275"/>